<proteinExistence type="predicted"/>
<protein>
    <submittedName>
        <fullName evidence="1">Glycerate kinase</fullName>
    </submittedName>
</protein>
<dbReference type="RefSeq" id="WP_316789000.1">
    <property type="nucleotide sequence ID" value="NZ_CP053540.1"/>
</dbReference>
<dbReference type="SUPFAM" id="SSF52540">
    <property type="entry name" value="P-loop containing nucleoside triphosphate hydrolases"/>
    <property type="match status" value="1"/>
</dbReference>
<accession>A0AA96Y5I8</accession>
<organism evidence="1">
    <name type="scientific">Thermoleptolyngbya oregonensis NK1-22</name>
    <dbReference type="NCBI Taxonomy" id="2547457"/>
    <lineage>
        <taxon>Bacteria</taxon>
        <taxon>Bacillati</taxon>
        <taxon>Cyanobacteriota</taxon>
        <taxon>Cyanophyceae</taxon>
        <taxon>Oculatellales</taxon>
        <taxon>Oculatellaceae</taxon>
        <taxon>Thermoleptolyngbya</taxon>
    </lineage>
</organism>
<reference evidence="1" key="1">
    <citation type="submission" date="2020-05" db="EMBL/GenBank/DDBJ databases">
        <authorList>
            <person name="Zhu T."/>
            <person name="Keshari N."/>
            <person name="Lu X."/>
        </authorList>
    </citation>
    <scope>NUCLEOTIDE SEQUENCE</scope>
    <source>
        <strain evidence="1">NK1-22</strain>
    </source>
</reference>
<dbReference type="EMBL" id="CP053540">
    <property type="protein sequence ID" value="WOB45242.1"/>
    <property type="molecule type" value="Genomic_DNA"/>
</dbReference>
<dbReference type="KEGG" id="tog:HNI00_20460"/>
<name>A0AA96Y5I8_9CYAN</name>
<dbReference type="GO" id="GO:0016301">
    <property type="term" value="F:kinase activity"/>
    <property type="evidence" value="ECO:0007669"/>
    <property type="project" value="UniProtKB-KW"/>
</dbReference>
<dbReference type="PANTHER" id="PTHR10285">
    <property type="entry name" value="URIDINE KINASE"/>
    <property type="match status" value="1"/>
</dbReference>
<dbReference type="InterPro" id="IPR027417">
    <property type="entry name" value="P-loop_NTPase"/>
</dbReference>
<dbReference type="Gene3D" id="3.40.50.300">
    <property type="entry name" value="P-loop containing nucleotide triphosphate hydrolases"/>
    <property type="match status" value="1"/>
</dbReference>
<evidence type="ECO:0000313" key="1">
    <source>
        <dbReference type="EMBL" id="WOB45242.1"/>
    </source>
</evidence>
<keyword evidence="1" id="KW-0808">Transferase</keyword>
<sequence length="368" mass="41232">MATQNAPLQTLLAQLADEPFSGQGSDSSAAVSLAVSLLRADWLARGWQPEQFGLAEAQLDDWMIAQAEHFRQAYRAIAPLCQDELGWDAVPLDLLWGLWLPLAEWLRQRWRLHSRPLIQGILGGQGTGKSTLARLLQGILAADGLRVVCLSIDDLYKTWGDRQQLQQADPRLCWRGPPGTHDVDLGIQTLQALRQGKSPVLLPRFDKSLHQGQGDRTAPEPVSGADLVLFEGWFVGLRPIDPAAFDDAPPPILTAADRAFARDCNTRLADYLPLWSLLDGLIVLRPDDYRLSQQWRKQAEHRMAAAGRPGMSDAEIDQFVEYFWRSLHPALFYPPLLRDSEQVDWVVEVRADRQVDRVWKGRGNDGTA</sequence>
<dbReference type="AlphaFoldDB" id="A0AA96Y5I8"/>
<keyword evidence="1" id="KW-0418">Kinase</keyword>
<gene>
    <name evidence="1" type="ORF">HNI00_20460</name>
</gene>